<comment type="caution">
    <text evidence="1">The sequence shown here is derived from an EMBL/GenBank/DDBJ whole genome shotgun (WGS) entry which is preliminary data.</text>
</comment>
<dbReference type="EMBL" id="JABSTR010000010">
    <property type="protein sequence ID" value="KAH9379599.1"/>
    <property type="molecule type" value="Genomic_DNA"/>
</dbReference>
<organism evidence="1 2">
    <name type="scientific">Haemaphysalis longicornis</name>
    <name type="common">Bush tick</name>
    <dbReference type="NCBI Taxonomy" id="44386"/>
    <lineage>
        <taxon>Eukaryota</taxon>
        <taxon>Metazoa</taxon>
        <taxon>Ecdysozoa</taxon>
        <taxon>Arthropoda</taxon>
        <taxon>Chelicerata</taxon>
        <taxon>Arachnida</taxon>
        <taxon>Acari</taxon>
        <taxon>Parasitiformes</taxon>
        <taxon>Ixodida</taxon>
        <taxon>Ixodoidea</taxon>
        <taxon>Ixodidae</taxon>
        <taxon>Haemaphysalinae</taxon>
        <taxon>Haemaphysalis</taxon>
    </lineage>
</organism>
<gene>
    <name evidence="1" type="ORF">HPB48_020300</name>
</gene>
<dbReference type="VEuPathDB" id="VectorBase:HLOH_051939"/>
<proteinExistence type="predicted"/>
<evidence type="ECO:0000313" key="1">
    <source>
        <dbReference type="EMBL" id="KAH9379599.1"/>
    </source>
</evidence>
<sequence>MVITFCGKRVSYYINYSGIPVPCYLYKITVPYCHKCHKTAHREDVCPQPPKTPRFGKCGLSLTDTHECHPQCILCGEPTRRRTSLAPNATCHLLVVESLSCISSSPPDRSALPPLNSVVVVRASANLAHKRGAMPVREGASRSIIPDLR</sequence>
<reference evidence="1 2" key="1">
    <citation type="journal article" date="2020" name="Cell">
        <title>Large-Scale Comparative Analyses of Tick Genomes Elucidate Their Genetic Diversity and Vector Capacities.</title>
        <authorList>
            <consortium name="Tick Genome and Microbiome Consortium (TIGMIC)"/>
            <person name="Jia N."/>
            <person name="Wang J."/>
            <person name="Shi W."/>
            <person name="Du L."/>
            <person name="Sun Y."/>
            <person name="Zhan W."/>
            <person name="Jiang J.F."/>
            <person name="Wang Q."/>
            <person name="Zhang B."/>
            <person name="Ji P."/>
            <person name="Bell-Sakyi L."/>
            <person name="Cui X.M."/>
            <person name="Yuan T.T."/>
            <person name="Jiang B.G."/>
            <person name="Yang W.F."/>
            <person name="Lam T.T."/>
            <person name="Chang Q.C."/>
            <person name="Ding S.J."/>
            <person name="Wang X.J."/>
            <person name="Zhu J.G."/>
            <person name="Ruan X.D."/>
            <person name="Zhao L."/>
            <person name="Wei J.T."/>
            <person name="Ye R.Z."/>
            <person name="Que T.C."/>
            <person name="Du C.H."/>
            <person name="Zhou Y.H."/>
            <person name="Cheng J.X."/>
            <person name="Dai P.F."/>
            <person name="Guo W.B."/>
            <person name="Han X.H."/>
            <person name="Huang E.J."/>
            <person name="Li L.F."/>
            <person name="Wei W."/>
            <person name="Gao Y.C."/>
            <person name="Liu J.Z."/>
            <person name="Shao H.Z."/>
            <person name="Wang X."/>
            <person name="Wang C.C."/>
            <person name="Yang T.C."/>
            <person name="Huo Q.B."/>
            <person name="Li W."/>
            <person name="Chen H.Y."/>
            <person name="Chen S.E."/>
            <person name="Zhou L.G."/>
            <person name="Ni X.B."/>
            <person name="Tian J.H."/>
            <person name="Sheng Y."/>
            <person name="Liu T."/>
            <person name="Pan Y.S."/>
            <person name="Xia L.Y."/>
            <person name="Li J."/>
            <person name="Zhao F."/>
            <person name="Cao W.C."/>
        </authorList>
    </citation>
    <scope>NUCLEOTIDE SEQUENCE [LARGE SCALE GENOMIC DNA]</scope>
    <source>
        <strain evidence="1">HaeL-2018</strain>
    </source>
</reference>
<name>A0A9J6GYS7_HAELO</name>
<protein>
    <submittedName>
        <fullName evidence="1">Uncharacterized protein</fullName>
    </submittedName>
</protein>
<dbReference type="AlphaFoldDB" id="A0A9J6GYS7"/>
<accession>A0A9J6GYS7</accession>
<dbReference type="Proteomes" id="UP000821853">
    <property type="component" value="Chromosome 8"/>
</dbReference>
<evidence type="ECO:0000313" key="2">
    <source>
        <dbReference type="Proteomes" id="UP000821853"/>
    </source>
</evidence>
<keyword evidence="2" id="KW-1185">Reference proteome</keyword>